<evidence type="ECO:0000256" key="6">
    <source>
        <dbReference type="RuleBase" id="RU004279"/>
    </source>
</evidence>
<keyword evidence="2 6" id="KW-0240">DNA-directed RNA polymerase</keyword>
<dbReference type="Gene3D" id="3.30.1490.180">
    <property type="entry name" value="RNA polymerase ii"/>
    <property type="match status" value="1"/>
</dbReference>
<proteinExistence type="inferred from homology"/>
<comment type="similarity">
    <text evidence="1 6">Belongs to the RNA polymerase beta' chain family.</text>
</comment>
<dbReference type="GO" id="GO:0006351">
    <property type="term" value="P:DNA-templated transcription"/>
    <property type="evidence" value="ECO:0007669"/>
    <property type="project" value="InterPro"/>
</dbReference>
<dbReference type="Gene3D" id="1.10.132.30">
    <property type="match status" value="1"/>
</dbReference>
<sequence>MINNKIKTIDRIEFGILSSNEIVKMSFMGQDSQGIEVYELYDNGTPKANSLIDTRFGPANPTDICATCGLTTDYCAGHSSHITLAEKMFHAGYLDYIKKILSCICLKCSKILIHKNENEIREQLSRKPPIERLARLKKLVSTVPHCQKCGSLVTKIKKEKKAPTGMNYLVSEANLQNITNEEGVLYDKKKSRYVLTPDLVYGILQAIPPEDNALMGLKDRPENMVYSEFYVPPICMRPSAKADFTASQRLENDSTLVLADTVKANIKLKKYKEEPVQKMKAIAESRNLLQNTLYCYFDNSGACDQKGKTRKPLTQRIKSKEGRIRQNLMGKRVNYSGRTVITPDPQLDINELGMPIKIAKNLTFPEIVTPYNIEKLQKLVFNARNVYPGANFVRRISRDGNEITTDLRFAGEKIVLQYGDTVDRQLVNGDYVILNRQPTLHKLSMMGHKIKVIENDDLQTFRLNPNVTTPYNADFDGDEMNIHVPQSYRTMIEIQEAANVQKQLINPKSGSPAIGTVQDVLSGSFNLTKNTTQVNWRDAMNILAYTDVDIYNVEIPRNKISGIDLFSYIIPENININNNRVIIENGKIIQGQLNKSHLGPSTNSILHNILDQYGDKPAVDFLNNVQRLANNYNLYRGFTTGIGDSFIDNDLEKEAEIMIQKKIVEINNRITTLENNPNMVDPDTFEASIYSSLNTVLSNLSDIVDQKMSENNGFKIMKDSGAKGGLTNLGQMCICIGQQNLEAARPKRKNNGRTFPYFFQNDDTPEARGFIRSSFIKGQTPTEFMFQNGSSREGVMDTAIKTAESGYIQRRIVKATEDISVANDSTVRNSRNHIIQFVYGDDGLDVSKQFSYQLMILILDNKQVLEKYGNKFGMKLIKLRDIIRYNIQKQAAEYQLFNHTVMLPINLNRIILNARKLKTSKNEVINAEYVLKHLKDILDYKNTKTIAINNTNYKNTIKYKDERQAKLMFKLAIYSSLAPKICLEEYGFNKEQFDYIVNEIIRSFNKGMVEPGEMVGALSATSIGEPTTQLTLNTFHHAGIGSKSTASLGVPRIKEIMNCSTNLKTAYMTIYLNDQFKGDINIINEIASHLKYTTMKHIMDNVQVLYEPLMFDEGNIMQKDNVKNTFKQFNQSKLSCSTEINKLPWLIRITLNREKLMEKNITLLDIKTKFCDNWEKRYKNTKNVKAGEKGLVNKIIQCAILSNNDSDTVPIIHIRLDLAVVDINTLNQFIEIFIENFKLKGLDNINDVNGIDIDTNLVSFNKETGALEKTKNTIISTDGVDLVAIKYINGIDFNKLVTNDIVAIYNNFGVEAARNKIINELNAVFSAQNVDFHHLSIVADIMTHYGVLTSIDRHGLQKLDNDPLAKASFEKPVEQLLNAAVFHDVDTLKSVSSRIMTGLAIKGGTGLCNIILDYDMLENSEYDEDINYKYKKKVNEITEDSMIKDLLQTNVEEDEIYIPY</sequence>
<keyword evidence="3 6" id="KW-0808">Transferase</keyword>
<dbReference type="InterPro" id="IPR007083">
    <property type="entry name" value="RNA_pol_Rpb1_4"/>
</dbReference>
<evidence type="ECO:0000256" key="1">
    <source>
        <dbReference type="ARBA" id="ARBA00006460"/>
    </source>
</evidence>
<dbReference type="Pfam" id="PF00623">
    <property type="entry name" value="RNA_pol_Rpb1_2"/>
    <property type="match status" value="1"/>
</dbReference>
<keyword evidence="4 6" id="KW-0548">Nucleotidyltransferase</keyword>
<dbReference type="InterPro" id="IPR007066">
    <property type="entry name" value="RNA_pol_Rpb1_3"/>
</dbReference>
<reference evidence="8" key="1">
    <citation type="journal article" date="2017" name="Science">
        <title>Giant viruses with an expanded complement of translation system components.</title>
        <authorList>
            <person name="Schulz F."/>
            <person name="Yutin N."/>
            <person name="Ivanova N.N."/>
            <person name="Ortega D.R."/>
            <person name="Lee T.K."/>
            <person name="Vierheilig J."/>
            <person name="Daims H."/>
            <person name="Horn M."/>
            <person name="Wagner M."/>
            <person name="Jensen G.J."/>
            <person name="Kyrpides N.C."/>
            <person name="Koonin E.V."/>
            <person name="Woyke T."/>
        </authorList>
    </citation>
    <scope>NUCLEOTIDE SEQUENCE</scope>
    <source>
        <strain evidence="8">HKV1</strain>
    </source>
</reference>
<dbReference type="InterPro" id="IPR042102">
    <property type="entry name" value="RNA_pol_Rpb1_3_sf"/>
</dbReference>
<evidence type="ECO:0000259" key="7">
    <source>
        <dbReference type="SMART" id="SM00663"/>
    </source>
</evidence>
<dbReference type="GO" id="GO:0003899">
    <property type="term" value="F:DNA-directed RNA polymerase activity"/>
    <property type="evidence" value="ECO:0007669"/>
    <property type="project" value="UniProtKB-EC"/>
</dbReference>
<dbReference type="InterPro" id="IPR045867">
    <property type="entry name" value="DNA-dir_RpoC_beta_prime"/>
</dbReference>
<dbReference type="GO" id="GO:0000428">
    <property type="term" value="C:DNA-directed RNA polymerase complex"/>
    <property type="evidence" value="ECO:0007669"/>
    <property type="project" value="UniProtKB-KW"/>
</dbReference>
<dbReference type="Gene3D" id="1.10.274.100">
    <property type="entry name" value="RNA polymerase Rpb1, domain 3"/>
    <property type="match status" value="1"/>
</dbReference>
<dbReference type="PANTHER" id="PTHR19376">
    <property type="entry name" value="DNA-DIRECTED RNA POLYMERASE"/>
    <property type="match status" value="1"/>
</dbReference>
<dbReference type="InterPro" id="IPR038593">
    <property type="entry name" value="RNA_pol_Rpb1_7_sf"/>
</dbReference>
<comment type="catalytic activity">
    <reaction evidence="6">
        <text>RNA(n) + a ribonucleoside 5'-triphosphate = RNA(n+1) + diphosphate</text>
        <dbReference type="Rhea" id="RHEA:21248"/>
        <dbReference type="Rhea" id="RHEA-COMP:14527"/>
        <dbReference type="Rhea" id="RHEA-COMP:17342"/>
        <dbReference type="ChEBI" id="CHEBI:33019"/>
        <dbReference type="ChEBI" id="CHEBI:61557"/>
        <dbReference type="ChEBI" id="CHEBI:140395"/>
        <dbReference type="EC" id="2.7.7.6"/>
    </reaction>
</comment>
<dbReference type="EMBL" id="KY684105">
    <property type="protein sequence ID" value="ARF10760.1"/>
    <property type="molecule type" value="Genomic_DNA"/>
</dbReference>
<dbReference type="Pfam" id="PF04983">
    <property type="entry name" value="RNA_pol_Rpb1_3"/>
    <property type="match status" value="1"/>
</dbReference>
<protein>
    <recommendedName>
        <fullName evidence="6">DNA-directed RNA polymerase subunit</fullName>
        <ecNumber evidence="6">2.7.7.6</ecNumber>
    </recommendedName>
</protein>
<feature type="domain" description="RNA polymerase N-terminal" evidence="7">
    <location>
        <begin position="222"/>
        <end position="528"/>
    </location>
</feature>
<dbReference type="Gene3D" id="6.10.250.2940">
    <property type="match status" value="1"/>
</dbReference>
<dbReference type="Gene3D" id="2.40.40.20">
    <property type="match status" value="1"/>
</dbReference>
<dbReference type="EC" id="2.7.7.6" evidence="6"/>
<dbReference type="Gene3D" id="6.20.50.80">
    <property type="match status" value="1"/>
</dbReference>
<dbReference type="FunFam" id="2.40.40.20:FF:000019">
    <property type="entry name" value="DNA-directed RNA polymerase II subunit RPB1"/>
    <property type="match status" value="1"/>
</dbReference>
<evidence type="ECO:0000256" key="4">
    <source>
        <dbReference type="ARBA" id="ARBA00022695"/>
    </source>
</evidence>
<dbReference type="Gene3D" id="4.10.860.120">
    <property type="entry name" value="RNA polymerase II, clamp domain"/>
    <property type="match status" value="1"/>
</dbReference>
<dbReference type="InterPro" id="IPR007073">
    <property type="entry name" value="RNA_pol_Rpb1_7"/>
</dbReference>
<dbReference type="Pfam" id="PF04998">
    <property type="entry name" value="RNA_pol_Rpb1_5"/>
    <property type="match status" value="1"/>
</dbReference>
<dbReference type="Gene3D" id="3.30.1360.140">
    <property type="match status" value="1"/>
</dbReference>
<dbReference type="InterPro" id="IPR007080">
    <property type="entry name" value="RNA_pol_Rpb1_1"/>
</dbReference>
<dbReference type="SUPFAM" id="SSF64484">
    <property type="entry name" value="beta and beta-prime subunits of DNA dependent RNA-polymerase"/>
    <property type="match status" value="1"/>
</dbReference>
<accession>A0A1V0SGA6</accession>
<dbReference type="Pfam" id="PF04990">
    <property type="entry name" value="RNA_pol_Rpb1_7"/>
    <property type="match status" value="1"/>
</dbReference>
<dbReference type="GO" id="GO:0003677">
    <property type="term" value="F:DNA binding"/>
    <property type="evidence" value="ECO:0007669"/>
    <property type="project" value="InterPro"/>
</dbReference>
<organism evidence="8">
    <name type="scientific">Hokovirus HKV1</name>
    <dbReference type="NCBI Taxonomy" id="1977638"/>
    <lineage>
        <taxon>Viruses</taxon>
        <taxon>Varidnaviria</taxon>
        <taxon>Bamfordvirae</taxon>
        <taxon>Nucleocytoviricota</taxon>
        <taxon>Megaviricetes</taxon>
        <taxon>Imitervirales</taxon>
        <taxon>Mimiviridae</taxon>
        <taxon>Klosneuvirinae</taxon>
        <taxon>Hokovirus</taxon>
    </lineage>
</organism>
<evidence type="ECO:0000256" key="2">
    <source>
        <dbReference type="ARBA" id="ARBA00022478"/>
    </source>
</evidence>
<dbReference type="InterPro" id="IPR038120">
    <property type="entry name" value="Rpb1_funnel_sf"/>
</dbReference>
<dbReference type="Gene3D" id="1.10.150.390">
    <property type="match status" value="1"/>
</dbReference>
<evidence type="ECO:0000256" key="3">
    <source>
        <dbReference type="ARBA" id="ARBA00022679"/>
    </source>
</evidence>
<dbReference type="InterPro" id="IPR000722">
    <property type="entry name" value="RNA_pol_asu"/>
</dbReference>
<keyword evidence="5 6" id="KW-0804">Transcription</keyword>
<name>A0A1V0SGA6_9VIRU</name>
<dbReference type="PANTHER" id="PTHR19376:SF37">
    <property type="entry name" value="DNA-DIRECTED RNA POLYMERASE II SUBUNIT RPB1"/>
    <property type="match status" value="1"/>
</dbReference>
<dbReference type="InterPro" id="IPR006592">
    <property type="entry name" value="RNA_pol_N"/>
</dbReference>
<comment type="function">
    <text evidence="6">DNA-dependent RNA polymerase catalyzes the transcription of DNA into RNA using the four ribonucleoside triphosphates as substrates.</text>
</comment>
<gene>
    <name evidence="8" type="ORF">Hokovirus_3_33</name>
</gene>
<dbReference type="InterPro" id="IPR007075">
    <property type="entry name" value="RNA_pol_Rpb1_6"/>
</dbReference>
<dbReference type="Pfam" id="PF04992">
    <property type="entry name" value="RNA_pol_Rpb1_6"/>
    <property type="match status" value="1"/>
</dbReference>
<dbReference type="Pfam" id="PF05000">
    <property type="entry name" value="RNA_pol_Rpb1_4"/>
    <property type="match status" value="1"/>
</dbReference>
<evidence type="ECO:0000313" key="8">
    <source>
        <dbReference type="EMBL" id="ARF10760.1"/>
    </source>
</evidence>
<dbReference type="Pfam" id="PF04997">
    <property type="entry name" value="RNA_pol_Rpb1_1"/>
    <property type="match status" value="1"/>
</dbReference>
<dbReference type="SMART" id="SM00663">
    <property type="entry name" value="RPOLA_N"/>
    <property type="match status" value="1"/>
</dbReference>
<dbReference type="InterPro" id="IPR007081">
    <property type="entry name" value="RNA_pol_Rpb1_5"/>
</dbReference>
<evidence type="ECO:0000256" key="5">
    <source>
        <dbReference type="ARBA" id="ARBA00023163"/>
    </source>
</evidence>
<dbReference type="InterPro" id="IPR044893">
    <property type="entry name" value="RNA_pol_Rpb1_clamp_domain"/>
</dbReference>